<evidence type="ECO:0000259" key="2">
    <source>
        <dbReference type="PROSITE" id="PS51776"/>
    </source>
</evidence>
<dbReference type="InterPro" id="IPR034743">
    <property type="entry name" value="RH1"/>
</dbReference>
<evidence type="ECO:0000256" key="1">
    <source>
        <dbReference type="SAM" id="Coils"/>
    </source>
</evidence>
<dbReference type="EMBL" id="CAXIEN010000058">
    <property type="protein sequence ID" value="CAL1272110.1"/>
    <property type="molecule type" value="Genomic_DNA"/>
</dbReference>
<reference evidence="3 4" key="1">
    <citation type="submission" date="2024-04" db="EMBL/GenBank/DDBJ databases">
        <authorList>
            <person name="Rising A."/>
            <person name="Reimegard J."/>
            <person name="Sonavane S."/>
            <person name="Akerstrom W."/>
            <person name="Nylinder S."/>
            <person name="Hedman E."/>
            <person name="Kallberg Y."/>
        </authorList>
    </citation>
    <scope>NUCLEOTIDE SEQUENCE [LARGE SCALE GENOMIC DNA]</scope>
</reference>
<comment type="caution">
    <text evidence="3">The sequence shown here is derived from an EMBL/GenBank/DDBJ whole genome shotgun (WGS) entry which is preliminary data.</text>
</comment>
<proteinExistence type="predicted"/>
<sequence length="336" mass="39138">MSDLENLTLQEKDVYDFAYDIAQDFEKIINSLDNEQIVPLINKVIKVLELLEQSVKKIECLEKENSDLKCKYMHLTTEKTANEAETRNSKLAFEELEESYSQECVVLKAFIDKLKAENKVLQNALAEKNDISPEIGDSYKAVIDDQEKLISKLKASLRQRENQLEKNYLNIEALNTRIDHLLELNKALHIQYQQAKNQAAISNFEKNECEIKLCHKKQEILFLEDKLHTLKMSFLEKNEALKDSECKSDDEKLYLNEESLNFLLQEQDELKQRVLKLQIELASVKNQNEEYRMQLKSLSNMQNPKTVGGRGRIQEIFHLFLGVININSGMCWFRGI</sequence>
<dbReference type="Pfam" id="PF09744">
    <property type="entry name" value="RH1"/>
    <property type="match status" value="1"/>
</dbReference>
<feature type="coiled-coil region" evidence="1">
    <location>
        <begin position="51"/>
        <end position="78"/>
    </location>
</feature>
<feature type="coiled-coil region" evidence="1">
    <location>
        <begin position="111"/>
        <end position="198"/>
    </location>
</feature>
<name>A0AAV1ZKQ4_9ARAC</name>
<evidence type="ECO:0000313" key="3">
    <source>
        <dbReference type="EMBL" id="CAL1272110.1"/>
    </source>
</evidence>
<dbReference type="Proteomes" id="UP001497382">
    <property type="component" value="Unassembled WGS sequence"/>
</dbReference>
<dbReference type="Gene3D" id="1.20.58.1770">
    <property type="match status" value="1"/>
</dbReference>
<accession>A0AAV1ZKQ4</accession>
<protein>
    <recommendedName>
        <fullName evidence="2">RH1 domain-containing protein</fullName>
    </recommendedName>
</protein>
<evidence type="ECO:0000313" key="4">
    <source>
        <dbReference type="Proteomes" id="UP001497382"/>
    </source>
</evidence>
<dbReference type="AlphaFoldDB" id="A0AAV1ZKQ4"/>
<keyword evidence="1" id="KW-0175">Coiled coil</keyword>
<gene>
    <name evidence="3" type="ORF">LARSCL_LOCUS6192</name>
</gene>
<feature type="coiled-coil region" evidence="1">
    <location>
        <begin position="260"/>
        <end position="301"/>
    </location>
</feature>
<organism evidence="3 4">
    <name type="scientific">Larinioides sclopetarius</name>
    <dbReference type="NCBI Taxonomy" id="280406"/>
    <lineage>
        <taxon>Eukaryota</taxon>
        <taxon>Metazoa</taxon>
        <taxon>Ecdysozoa</taxon>
        <taxon>Arthropoda</taxon>
        <taxon>Chelicerata</taxon>
        <taxon>Arachnida</taxon>
        <taxon>Araneae</taxon>
        <taxon>Araneomorphae</taxon>
        <taxon>Entelegynae</taxon>
        <taxon>Araneoidea</taxon>
        <taxon>Araneidae</taxon>
        <taxon>Larinioides</taxon>
    </lineage>
</organism>
<dbReference type="PROSITE" id="PS51776">
    <property type="entry name" value="RH1"/>
    <property type="match status" value="1"/>
</dbReference>
<feature type="domain" description="RH1" evidence="2">
    <location>
        <begin position="1"/>
        <end position="85"/>
    </location>
</feature>
<keyword evidence="4" id="KW-1185">Reference proteome</keyword>